<accession>A0A8E5HK77</accession>
<dbReference type="Proteomes" id="UP000027002">
    <property type="component" value="Chromosome 1"/>
</dbReference>
<feature type="region of interest" description="Disordered" evidence="1">
    <location>
        <begin position="1"/>
        <end position="23"/>
    </location>
</feature>
<protein>
    <recommendedName>
        <fullName evidence="4">Ubiquitin-conjugating enzyme</fullName>
    </recommendedName>
</protein>
<evidence type="ECO:0008006" key="4">
    <source>
        <dbReference type="Google" id="ProtNLM"/>
    </source>
</evidence>
<keyword evidence="3" id="KW-1185">Reference proteome</keyword>
<dbReference type="KEGG" id="uvi:66061989"/>
<evidence type="ECO:0000313" key="2">
    <source>
        <dbReference type="EMBL" id="QUC16970.1"/>
    </source>
</evidence>
<feature type="compositionally biased region" description="Polar residues" evidence="1">
    <location>
        <begin position="1"/>
        <end position="15"/>
    </location>
</feature>
<evidence type="ECO:0000313" key="3">
    <source>
        <dbReference type="Proteomes" id="UP000027002"/>
    </source>
</evidence>
<organism evidence="2 3">
    <name type="scientific">Ustilaginoidea virens</name>
    <name type="common">Rice false smut fungus</name>
    <name type="synonym">Villosiclava virens</name>
    <dbReference type="NCBI Taxonomy" id="1159556"/>
    <lineage>
        <taxon>Eukaryota</taxon>
        <taxon>Fungi</taxon>
        <taxon>Dikarya</taxon>
        <taxon>Ascomycota</taxon>
        <taxon>Pezizomycotina</taxon>
        <taxon>Sordariomycetes</taxon>
        <taxon>Hypocreomycetidae</taxon>
        <taxon>Hypocreales</taxon>
        <taxon>Clavicipitaceae</taxon>
        <taxon>Ustilaginoidea</taxon>
    </lineage>
</organism>
<sequence length="563" mass="62175">MTSYQPSHAQAQQSLGRDKPSPLRIIKRHRRSGTKDLANAIRKTSTNDSQSTVSSVTHKAKLLHVSRRRARKASLINRDFWASSVDLSHHHIPSWEAAVASCRGLLRRSTPNFNNFKRRLSIGRSCPPRNASGGGMSSSGSSRQDGEANPCRPSSTSPSDEESRSTAEPRDRMRPQTPRASPQRLSPRQISRNSGGAYFLSPCISLTTHRDELSVDKASVWVAVEITRKLSHISPLRPKATEEPDEEKLTGTFVHHNLDRFFDFGCLYNLTVDVDSTPNTTILEVIHEHSWPTTIYAGTSALLVVHVQLQTASTGRCQSGHGRCRSDELMEELELELGNTQTELFTIKVCYQHSAFPKMVPDEGPRNGLRHLESRLETTATAALVRNSVSSVWSPRPETKQNSIFSIMVQHWGDEKAMTIRRQISDSHVLPRQRKAAQQAVATASSKLSAATESSGDKDLFTLNHEPETNHFGASPPLCPSSDDGWRSWCGNLLDGSDVLGEGLRKPVSEVYYFGEQAIKALGTPAAPKPDSGRKDASGKMCAGMMLDAKVQGSGFWDWGSWF</sequence>
<gene>
    <name evidence="2" type="ORF">UV8b_01211</name>
</gene>
<feature type="compositionally biased region" description="Polar residues" evidence="1">
    <location>
        <begin position="178"/>
        <end position="193"/>
    </location>
</feature>
<feature type="compositionally biased region" description="Basic and acidic residues" evidence="1">
    <location>
        <begin position="161"/>
        <end position="174"/>
    </location>
</feature>
<dbReference type="OrthoDB" id="5213862at2759"/>
<proteinExistence type="predicted"/>
<dbReference type="AlphaFoldDB" id="A0A8E5HK77"/>
<dbReference type="GeneID" id="66061989"/>
<name>A0A8E5HK77_USTVR</name>
<dbReference type="EMBL" id="CP072753">
    <property type="protein sequence ID" value="QUC16970.1"/>
    <property type="molecule type" value="Genomic_DNA"/>
</dbReference>
<reference evidence="2" key="1">
    <citation type="submission" date="2020-03" db="EMBL/GenBank/DDBJ databases">
        <title>A mixture of massive structural variations and highly conserved coding sequences in Ustilaginoidea virens genome.</title>
        <authorList>
            <person name="Zhang K."/>
            <person name="Zhao Z."/>
            <person name="Zhang Z."/>
            <person name="Li Y."/>
            <person name="Hsiang T."/>
            <person name="Sun W."/>
        </authorList>
    </citation>
    <scope>NUCLEOTIDE SEQUENCE</scope>
    <source>
        <strain evidence="2">UV-8b</strain>
    </source>
</reference>
<feature type="region of interest" description="Disordered" evidence="1">
    <location>
        <begin position="118"/>
        <end position="193"/>
    </location>
</feature>
<dbReference type="RefSeq" id="XP_042994643.1">
    <property type="nucleotide sequence ID" value="XM_043138709.1"/>
</dbReference>
<evidence type="ECO:0000256" key="1">
    <source>
        <dbReference type="SAM" id="MobiDB-lite"/>
    </source>
</evidence>